<dbReference type="GO" id="GO:0046872">
    <property type="term" value="F:metal ion binding"/>
    <property type="evidence" value="ECO:0007669"/>
    <property type="project" value="UniProtKB-KW"/>
</dbReference>
<evidence type="ECO:0000259" key="13">
    <source>
        <dbReference type="PROSITE" id="PS51918"/>
    </source>
</evidence>
<dbReference type="NCBIfam" id="TIGR00238">
    <property type="entry name" value="KamA family radical SAM protein"/>
    <property type="match status" value="1"/>
</dbReference>
<dbReference type="Pfam" id="PF12544">
    <property type="entry name" value="LAM_C"/>
    <property type="match status" value="1"/>
</dbReference>
<evidence type="ECO:0000256" key="9">
    <source>
        <dbReference type="ARBA" id="ARBA00023014"/>
    </source>
</evidence>
<dbReference type="InterPro" id="IPR003739">
    <property type="entry name" value="Lys_aminomutase/Glu_NH3_mut"/>
</dbReference>
<dbReference type="SMART" id="SM00729">
    <property type="entry name" value="Elp3"/>
    <property type="match status" value="1"/>
</dbReference>
<comment type="cofactor">
    <cofactor evidence="2">
        <name>[4Fe-4S] cluster</name>
        <dbReference type="ChEBI" id="CHEBI:49883"/>
    </cofactor>
</comment>
<feature type="binding site" evidence="11">
    <location>
        <position position="95"/>
    </location>
    <ligand>
        <name>[4Fe-4S] cluster</name>
        <dbReference type="ChEBI" id="CHEBI:49883"/>
        <note>4Fe-4S-S-AdoMet</note>
    </ligand>
</feature>
<organism evidence="14">
    <name type="scientific">Desulfurella acetivorans</name>
    <dbReference type="NCBI Taxonomy" id="33002"/>
    <lineage>
        <taxon>Bacteria</taxon>
        <taxon>Pseudomonadati</taxon>
        <taxon>Campylobacterota</taxon>
        <taxon>Desulfurellia</taxon>
        <taxon>Desulfurellales</taxon>
        <taxon>Desulfurellaceae</taxon>
        <taxon>Desulfurella</taxon>
    </lineage>
</organism>
<dbReference type="InterPro" id="IPR058240">
    <property type="entry name" value="rSAM_sf"/>
</dbReference>
<keyword evidence="4 11" id="KW-0004">4Fe-4S</keyword>
<dbReference type="SFLD" id="SFLDS00029">
    <property type="entry name" value="Radical_SAM"/>
    <property type="match status" value="1"/>
</dbReference>
<keyword evidence="9 11" id="KW-0411">Iron-sulfur</keyword>
<comment type="cofactor">
    <cofactor evidence="1 12">
        <name>pyridoxal 5'-phosphate</name>
        <dbReference type="ChEBI" id="CHEBI:597326"/>
    </cofactor>
</comment>
<evidence type="ECO:0000256" key="6">
    <source>
        <dbReference type="ARBA" id="ARBA00022723"/>
    </source>
</evidence>
<gene>
    <name evidence="14" type="ORF">ENM99_04375</name>
</gene>
<keyword evidence="6 11" id="KW-0479">Metal-binding</keyword>
<feature type="binding site" evidence="11">
    <location>
        <position position="91"/>
    </location>
    <ligand>
        <name>[4Fe-4S] cluster</name>
        <dbReference type="ChEBI" id="CHEBI:49883"/>
        <note>4Fe-4S-S-AdoMet</note>
    </ligand>
</feature>
<dbReference type="AlphaFoldDB" id="A0A7C6EAS1"/>
<reference evidence="14" key="1">
    <citation type="journal article" date="2020" name="mSystems">
        <title>Genome- and Community-Level Interaction Insights into Carbon Utilization and Element Cycling Functions of Hydrothermarchaeota in Hydrothermal Sediment.</title>
        <authorList>
            <person name="Zhou Z."/>
            <person name="Liu Y."/>
            <person name="Xu W."/>
            <person name="Pan J."/>
            <person name="Luo Z.H."/>
            <person name="Li M."/>
        </authorList>
    </citation>
    <scope>NUCLEOTIDE SEQUENCE [LARGE SCALE GENOMIC DNA]</scope>
    <source>
        <strain evidence="14">SpSt-1135</strain>
    </source>
</reference>
<evidence type="ECO:0000256" key="10">
    <source>
        <dbReference type="ARBA" id="ARBA00023235"/>
    </source>
</evidence>
<dbReference type="Proteomes" id="UP000886400">
    <property type="component" value="Unassembled WGS sequence"/>
</dbReference>
<comment type="similarity">
    <text evidence="3">Belongs to the radical SAM superfamily. KamA family.</text>
</comment>
<dbReference type="SUPFAM" id="SSF102114">
    <property type="entry name" value="Radical SAM enzymes"/>
    <property type="match status" value="1"/>
</dbReference>
<keyword evidence="5" id="KW-0949">S-adenosyl-L-methionine</keyword>
<feature type="modified residue" description="N6-(pyridoxal phosphate)lysine" evidence="12">
    <location>
        <position position="298"/>
    </location>
</feature>
<dbReference type="Pfam" id="PF04055">
    <property type="entry name" value="Radical_SAM"/>
    <property type="match status" value="1"/>
</dbReference>
<dbReference type="InterPro" id="IPR025895">
    <property type="entry name" value="LAM_C_dom"/>
</dbReference>
<dbReference type="CDD" id="cd01335">
    <property type="entry name" value="Radical_SAM"/>
    <property type="match status" value="1"/>
</dbReference>
<dbReference type="InterPro" id="IPR007197">
    <property type="entry name" value="rSAM"/>
</dbReference>
<dbReference type="SFLD" id="SFLDG01070">
    <property type="entry name" value="PLP-dependent"/>
    <property type="match status" value="1"/>
</dbReference>
<proteinExistence type="inferred from homology"/>
<evidence type="ECO:0000256" key="7">
    <source>
        <dbReference type="ARBA" id="ARBA00022898"/>
    </source>
</evidence>
<dbReference type="EMBL" id="DRZX01000215">
    <property type="protein sequence ID" value="HHS49072.1"/>
    <property type="molecule type" value="Genomic_DNA"/>
</dbReference>
<dbReference type="GO" id="GO:0051539">
    <property type="term" value="F:4 iron, 4 sulfur cluster binding"/>
    <property type="evidence" value="ECO:0007669"/>
    <property type="project" value="UniProtKB-KW"/>
</dbReference>
<evidence type="ECO:0000256" key="11">
    <source>
        <dbReference type="PIRSR" id="PIRSR004911-1"/>
    </source>
</evidence>
<evidence type="ECO:0000256" key="8">
    <source>
        <dbReference type="ARBA" id="ARBA00023004"/>
    </source>
</evidence>
<dbReference type="GO" id="GO:0016853">
    <property type="term" value="F:isomerase activity"/>
    <property type="evidence" value="ECO:0007669"/>
    <property type="project" value="UniProtKB-KW"/>
</dbReference>
<evidence type="ECO:0000256" key="4">
    <source>
        <dbReference type="ARBA" id="ARBA00022485"/>
    </source>
</evidence>
<feature type="domain" description="Radical SAM core" evidence="13">
    <location>
        <begin position="77"/>
        <end position="284"/>
    </location>
</feature>
<accession>A0A7C6EAS1</accession>
<keyword evidence="8" id="KW-0408">Iron</keyword>
<dbReference type="InterPro" id="IPR006638">
    <property type="entry name" value="Elp3/MiaA/NifB-like_rSAM"/>
</dbReference>
<dbReference type="PROSITE" id="PS51918">
    <property type="entry name" value="RADICAL_SAM"/>
    <property type="match status" value="1"/>
</dbReference>
<sequence>MDFKDWHWQKKHSLKDISNLGLNFISTNDTLVTPYLLSLFQSDKIVKQFVETSKTDSIGLEDPLFEKKFTKSKGLIHRYPDRALLVVTNKCFANCRFCFRKNNWNSYDGFSLKDTIEYLNNHKEIREVLISGGDPLTFEDESLVRLIKAIKSIKHIAFIRLATRALSVLPYRITDSLLEAIKPYKPIWFSIHVNHIDEITKDFIEASNKIIDSGFPIVSQTVLLRGINNDAQTLKELFCKLVELRIKPYYLFGCDRAVGNERFRVKIEEALNIMESLRNNISGLCVPFFAFDVDDGGKVVIEPNRIVSKQGNAYTLRNFEGKKYIYEDTQY</sequence>
<feature type="binding site" evidence="11">
    <location>
        <position position="98"/>
    </location>
    <ligand>
        <name>[4Fe-4S] cluster</name>
        <dbReference type="ChEBI" id="CHEBI:49883"/>
        <note>4Fe-4S-S-AdoMet</note>
    </ligand>
</feature>
<name>A0A7C6EAS1_DESAE</name>
<dbReference type="PANTHER" id="PTHR30538:SF1">
    <property type="entry name" value="L-LYSINE 2,3-AMINOMUTASE"/>
    <property type="match status" value="1"/>
</dbReference>
<dbReference type="Gene3D" id="3.20.20.70">
    <property type="entry name" value="Aldolase class I"/>
    <property type="match status" value="1"/>
</dbReference>
<protein>
    <submittedName>
        <fullName evidence="14">KamA family radical SAM protein</fullName>
    </submittedName>
</protein>
<keyword evidence="10" id="KW-0413">Isomerase</keyword>
<dbReference type="PANTHER" id="PTHR30538">
    <property type="entry name" value="LYSINE 2,3-AMINOMUTASE-RELATED"/>
    <property type="match status" value="1"/>
</dbReference>
<dbReference type="PIRSF" id="PIRSF004911">
    <property type="entry name" value="DUF160"/>
    <property type="match status" value="1"/>
</dbReference>
<evidence type="ECO:0000256" key="3">
    <source>
        <dbReference type="ARBA" id="ARBA00008703"/>
    </source>
</evidence>
<keyword evidence="7 12" id="KW-0663">Pyridoxal phosphate</keyword>
<comment type="caution">
    <text evidence="14">The sequence shown here is derived from an EMBL/GenBank/DDBJ whole genome shotgun (WGS) entry which is preliminary data.</text>
</comment>
<evidence type="ECO:0000313" key="14">
    <source>
        <dbReference type="EMBL" id="HHS49072.1"/>
    </source>
</evidence>
<evidence type="ECO:0000256" key="1">
    <source>
        <dbReference type="ARBA" id="ARBA00001933"/>
    </source>
</evidence>
<evidence type="ECO:0000256" key="2">
    <source>
        <dbReference type="ARBA" id="ARBA00001966"/>
    </source>
</evidence>
<evidence type="ECO:0000256" key="5">
    <source>
        <dbReference type="ARBA" id="ARBA00022691"/>
    </source>
</evidence>
<evidence type="ECO:0000256" key="12">
    <source>
        <dbReference type="PIRSR" id="PIRSR603739-50"/>
    </source>
</evidence>
<dbReference type="InterPro" id="IPR013785">
    <property type="entry name" value="Aldolase_TIM"/>
</dbReference>